<feature type="region of interest" description="Disordered" evidence="1">
    <location>
        <begin position="516"/>
        <end position="585"/>
    </location>
</feature>
<accession>A0A9D4DEC7</accession>
<evidence type="ECO:0000256" key="2">
    <source>
        <dbReference type="SAM" id="Phobius"/>
    </source>
</evidence>
<name>A0A9D4DEC7_DREPO</name>
<feature type="compositionally biased region" description="Acidic residues" evidence="1">
    <location>
        <begin position="545"/>
        <end position="568"/>
    </location>
</feature>
<feature type="compositionally biased region" description="Low complexity" evidence="1">
    <location>
        <begin position="516"/>
        <end position="530"/>
    </location>
</feature>
<keyword evidence="2" id="KW-0812">Transmembrane</keyword>
<organism evidence="3 4">
    <name type="scientific">Dreissena polymorpha</name>
    <name type="common">Zebra mussel</name>
    <name type="synonym">Mytilus polymorpha</name>
    <dbReference type="NCBI Taxonomy" id="45954"/>
    <lineage>
        <taxon>Eukaryota</taxon>
        <taxon>Metazoa</taxon>
        <taxon>Spiralia</taxon>
        <taxon>Lophotrochozoa</taxon>
        <taxon>Mollusca</taxon>
        <taxon>Bivalvia</taxon>
        <taxon>Autobranchia</taxon>
        <taxon>Heteroconchia</taxon>
        <taxon>Euheterodonta</taxon>
        <taxon>Imparidentia</taxon>
        <taxon>Neoheterodontei</taxon>
        <taxon>Myida</taxon>
        <taxon>Dreissenoidea</taxon>
        <taxon>Dreissenidae</taxon>
        <taxon>Dreissena</taxon>
    </lineage>
</organism>
<keyword evidence="2" id="KW-0472">Membrane</keyword>
<gene>
    <name evidence="3" type="ORF">DPMN_181806</name>
</gene>
<evidence type="ECO:0000313" key="4">
    <source>
        <dbReference type="Proteomes" id="UP000828390"/>
    </source>
</evidence>
<dbReference type="AlphaFoldDB" id="A0A9D4DEC7"/>
<reference evidence="3" key="2">
    <citation type="submission" date="2020-11" db="EMBL/GenBank/DDBJ databases">
        <authorList>
            <person name="McCartney M.A."/>
            <person name="Auch B."/>
            <person name="Kono T."/>
            <person name="Mallez S."/>
            <person name="Becker A."/>
            <person name="Gohl D.M."/>
            <person name="Silverstein K.A.T."/>
            <person name="Koren S."/>
            <person name="Bechman K.B."/>
            <person name="Herman A."/>
            <person name="Abrahante J.E."/>
            <person name="Garbe J."/>
        </authorList>
    </citation>
    <scope>NUCLEOTIDE SEQUENCE</scope>
    <source>
        <strain evidence="3">Duluth1</strain>
        <tissue evidence="3">Whole animal</tissue>
    </source>
</reference>
<evidence type="ECO:0000313" key="3">
    <source>
        <dbReference type="EMBL" id="KAH3747381.1"/>
    </source>
</evidence>
<dbReference type="Proteomes" id="UP000828390">
    <property type="component" value="Unassembled WGS sequence"/>
</dbReference>
<comment type="caution">
    <text evidence="3">The sequence shown here is derived from an EMBL/GenBank/DDBJ whole genome shotgun (WGS) entry which is preliminary data.</text>
</comment>
<keyword evidence="2" id="KW-1133">Transmembrane helix</keyword>
<keyword evidence="4" id="KW-1185">Reference proteome</keyword>
<dbReference type="InterPro" id="IPR006212">
    <property type="entry name" value="Furin_repeat"/>
</dbReference>
<dbReference type="CDD" id="cd00064">
    <property type="entry name" value="FU"/>
    <property type="match status" value="1"/>
</dbReference>
<proteinExistence type="predicted"/>
<evidence type="ECO:0000256" key="1">
    <source>
        <dbReference type="SAM" id="MobiDB-lite"/>
    </source>
</evidence>
<protein>
    <submittedName>
        <fullName evidence="3">Uncharacterized protein</fullName>
    </submittedName>
</protein>
<dbReference type="InterPro" id="IPR009030">
    <property type="entry name" value="Growth_fac_rcpt_cys_sf"/>
</dbReference>
<sequence length="585" mass="64944">MAKSHFLFSHKGEGNFGLLSQKVQFHLLSDADVFKMISTPVILIAIVVLPVTFSVESCSSDADCLGFQSHCMNETCACTEGFIVYPDSINCKQASCTIDGCLACESGAQLCTKCVFYLSKDRTQCLASCPSGRSRFDLTLAFLGPICTEDTDDDGKVVIENRISTDIVIGVIAGVSGALLLCVLVLIGYCIHIRRTRRNVNLNKTRYDIGNMQEGRVKKAPGYDNIGFDKAIEPSLVHNLVDRDVYLREIERLRPHAPTLLTMLNEIRHKLRAMDKSDARVPTYKGVIHQLCRVLVIIHRRDPGVSIPSDALGLMEWAHQMIEDRLLDVEPAEDSLETNPVNKISYIDIPPNSSKSNPYATPVVKKPNPYATLKRNSQLSLLNNSNLSNGSFYSSVPVPVDYNRTLEPVDQQSTYHISASQNNTLKSNAKENLKRRYEIPWDLKRYHDSFSTINCSGSDLTMGYFANGRFYDPTPRYPTVQHGPEPEVYAPVSSYSDQSNPPMFSTFTGGVQRNLSVSSNSSSNTIINDSKNQKNVFKGINPELENTDQDLDGGGSDDDDDYDDEDYPAEGLPFDINDATEPVEV</sequence>
<feature type="transmembrane region" description="Helical" evidence="2">
    <location>
        <begin position="167"/>
        <end position="191"/>
    </location>
</feature>
<dbReference type="EMBL" id="JAIWYP010000010">
    <property type="protein sequence ID" value="KAH3747381.1"/>
    <property type="molecule type" value="Genomic_DNA"/>
</dbReference>
<dbReference type="SUPFAM" id="SSF57184">
    <property type="entry name" value="Growth factor receptor domain"/>
    <property type="match status" value="1"/>
</dbReference>
<reference evidence="3" key="1">
    <citation type="journal article" date="2019" name="bioRxiv">
        <title>The Genome of the Zebra Mussel, Dreissena polymorpha: A Resource for Invasive Species Research.</title>
        <authorList>
            <person name="McCartney M.A."/>
            <person name="Auch B."/>
            <person name="Kono T."/>
            <person name="Mallez S."/>
            <person name="Zhang Y."/>
            <person name="Obille A."/>
            <person name="Becker A."/>
            <person name="Abrahante J.E."/>
            <person name="Garbe J."/>
            <person name="Badalamenti J.P."/>
            <person name="Herman A."/>
            <person name="Mangelson H."/>
            <person name="Liachko I."/>
            <person name="Sullivan S."/>
            <person name="Sone E.D."/>
            <person name="Koren S."/>
            <person name="Silverstein K.A.T."/>
            <person name="Beckman K.B."/>
            <person name="Gohl D.M."/>
        </authorList>
    </citation>
    <scope>NUCLEOTIDE SEQUENCE</scope>
    <source>
        <strain evidence="3">Duluth1</strain>
        <tissue evidence="3">Whole animal</tissue>
    </source>
</reference>